<reference evidence="3" key="1">
    <citation type="submission" date="2017-02" db="UniProtKB">
        <authorList>
            <consortium name="WormBaseParasite"/>
        </authorList>
    </citation>
    <scope>IDENTIFICATION</scope>
</reference>
<organism evidence="3">
    <name type="scientific">Taenia asiatica</name>
    <name type="common">Asian tapeworm</name>
    <dbReference type="NCBI Taxonomy" id="60517"/>
    <lineage>
        <taxon>Eukaryota</taxon>
        <taxon>Metazoa</taxon>
        <taxon>Spiralia</taxon>
        <taxon>Lophotrochozoa</taxon>
        <taxon>Platyhelminthes</taxon>
        <taxon>Cestoda</taxon>
        <taxon>Eucestoda</taxon>
        <taxon>Cyclophyllidea</taxon>
        <taxon>Taeniidae</taxon>
        <taxon>Taenia</taxon>
    </lineage>
</organism>
<reference evidence="1 2" key="2">
    <citation type="submission" date="2018-11" db="EMBL/GenBank/DDBJ databases">
        <authorList>
            <consortium name="Pathogen Informatics"/>
        </authorList>
    </citation>
    <scope>NUCLEOTIDE SEQUENCE [LARGE SCALE GENOMIC DNA]</scope>
</reference>
<evidence type="ECO:0000313" key="2">
    <source>
        <dbReference type="Proteomes" id="UP000282613"/>
    </source>
</evidence>
<evidence type="ECO:0000313" key="3">
    <source>
        <dbReference type="WBParaSite" id="TASK_0001006501-mRNA-1"/>
    </source>
</evidence>
<proteinExistence type="predicted"/>
<gene>
    <name evidence="1" type="ORF">TASK_LOCUS10066</name>
</gene>
<protein>
    <submittedName>
        <fullName evidence="1 3">Uncharacterized protein</fullName>
    </submittedName>
</protein>
<dbReference type="WBParaSite" id="TASK_0001006501-mRNA-1">
    <property type="protein sequence ID" value="TASK_0001006501-mRNA-1"/>
    <property type="gene ID" value="TASK_0001006501"/>
</dbReference>
<sequence>MPLQTLGEGAGGSRSVSVAEYAIRCEKLVSPNAAMPTTYIQVSKKLKAANHELTGSTAAIYTALCPWKFSDFGYSMARMGGGGGGGGFFHFFRPPLCWLTHVRAFVRACVGRWNLRR</sequence>
<keyword evidence="2" id="KW-1185">Reference proteome</keyword>
<dbReference type="AlphaFoldDB" id="A0A0R3WGS2"/>
<evidence type="ECO:0000313" key="1">
    <source>
        <dbReference type="EMBL" id="VDK48187.1"/>
    </source>
</evidence>
<dbReference type="Proteomes" id="UP000282613">
    <property type="component" value="Unassembled WGS sequence"/>
</dbReference>
<dbReference type="EMBL" id="UYRS01020170">
    <property type="protein sequence ID" value="VDK48187.1"/>
    <property type="molecule type" value="Genomic_DNA"/>
</dbReference>
<accession>A0A0R3WGS2</accession>
<name>A0A0R3WGS2_TAEAS</name>